<evidence type="ECO:0000256" key="2">
    <source>
        <dbReference type="ARBA" id="ARBA00022771"/>
    </source>
</evidence>
<dbReference type="Gene3D" id="2.60.40.10">
    <property type="entry name" value="Immunoglobulins"/>
    <property type="match status" value="1"/>
</dbReference>
<keyword evidence="7" id="KW-1185">Reference proteome</keyword>
<proteinExistence type="predicted"/>
<dbReference type="Pfam" id="PF00569">
    <property type="entry name" value="ZZ"/>
    <property type="match status" value="2"/>
</dbReference>
<dbReference type="InterPro" id="IPR032350">
    <property type="entry name" value="Nbr1_FW"/>
</dbReference>
<feature type="compositionally biased region" description="Polar residues" evidence="4">
    <location>
        <begin position="284"/>
        <end position="294"/>
    </location>
</feature>
<reference evidence="6" key="1">
    <citation type="journal article" date="2019" name="Beilstein J. Org. Chem.">
        <title>Nanangenines: drimane sesquiterpenoids as the dominant metabolite cohort of a novel Australian fungus, Aspergillus nanangensis.</title>
        <authorList>
            <person name="Lacey H.J."/>
            <person name="Gilchrist C.L.M."/>
            <person name="Crombie A."/>
            <person name="Kalaitzis J.A."/>
            <person name="Vuong D."/>
            <person name="Rutledge P.J."/>
            <person name="Turner P."/>
            <person name="Pitt J.I."/>
            <person name="Lacey E."/>
            <person name="Chooi Y.H."/>
            <person name="Piggott A.M."/>
        </authorList>
    </citation>
    <scope>NUCLEOTIDE SEQUENCE</scope>
    <source>
        <strain evidence="6">MST-FP2251</strain>
    </source>
</reference>
<dbReference type="AlphaFoldDB" id="A0AAD4CIF5"/>
<dbReference type="EMBL" id="VCAU01000066">
    <property type="protein sequence ID" value="KAF9887151.1"/>
    <property type="molecule type" value="Genomic_DNA"/>
</dbReference>
<feature type="domain" description="ZZ-type" evidence="5">
    <location>
        <begin position="394"/>
        <end position="439"/>
    </location>
</feature>
<evidence type="ECO:0000259" key="5">
    <source>
        <dbReference type="SMART" id="SM00291"/>
    </source>
</evidence>
<dbReference type="CDD" id="cd02249">
    <property type="entry name" value="ZZ"/>
    <property type="match status" value="1"/>
</dbReference>
<feature type="domain" description="ZZ-type" evidence="5">
    <location>
        <begin position="218"/>
        <end position="263"/>
    </location>
</feature>
<evidence type="ECO:0000256" key="4">
    <source>
        <dbReference type="SAM" id="MobiDB-lite"/>
    </source>
</evidence>
<dbReference type="InterPro" id="IPR013783">
    <property type="entry name" value="Ig-like_fold"/>
</dbReference>
<gene>
    <name evidence="6" type="ORF">FE257_010526</name>
</gene>
<sequence>MSTTNPSSLPVNPATAITLKVLYKDHTRRFKIPLKELGARILPQKLRQLLGISPDVNVIFERFSDSAGCYVLLDSENPAVYKQLYRAAKAKLKLRIRVTPSTHSDLPDLEEVPQNSGRFSYLETVLSSPLPTNTEMKNPLTSFEFPVHKNPLQASQDVVSDTTQSLADPHPFATEMRTPLKAQHKGVPTKENIPQYRCFIPGPDSLSTPVVSHTSATGVFCIDCNQCGSSIPNEHYHCSICEDGDYDLCLQCVQSGATCLNDNHWLIKRVVNNGIVTNSTTETVAPQKTSTTELEGTPYEPISSVSASQVPKLPSTTPALSTPSVERICNGCLREFDETKMVTCVDCDDYDLCTTCTLNNTHGHHPAHTFALIRDHQLPLKSLVLSRCKPGRQERHSAICDGCENRISGVRHKCLSCPDWDYCSSCHQNASQTHPGHRFVPLYGPIADPPHHHEVHYGIYCDGPLCKDRQYPSYITGARYKCSVCYDTDFCAKCEALPGNMHNRTHPLVMLKTPVRNVAVSTVQENGAGGSMVTLGDRDQHSPSPPSTITAKPKEIVQPPIEDAVKEPIPSVAEGETPIKADQTSLSDSDCVYQAFFERDTIPDGTVMSPNKVFHQTWTLRNPGPLAWPAGSYVRFSGGDSMFNVNTNHPLSLDSISAALESNQLLEPLEPGQHADFTVVLKAPSRVGTAISYWRLKLSDGTPFGHRLWCDIRVRDDVSPADTMVEQETQIKDVSSETTMTRTIQPDHDRSHMIFPKLEKESPESSTHEAANTAPVAPSVTTSSEQDVLEEVESLTLGDNDTEAGFLTDEEYDILDASDQEFMDAESARA</sequence>
<feature type="domain" description="ZZ-type" evidence="5">
    <location>
        <begin position="323"/>
        <end position="366"/>
    </location>
</feature>
<keyword evidence="3" id="KW-0862">Zinc</keyword>
<dbReference type="CDD" id="cd02340">
    <property type="entry name" value="ZZ_NBR1_like"/>
    <property type="match status" value="1"/>
</dbReference>
<protein>
    <recommendedName>
        <fullName evidence="5">ZZ-type domain-containing protein</fullName>
    </recommendedName>
</protein>
<comment type="caution">
    <text evidence="6">The sequence shown here is derived from an EMBL/GenBank/DDBJ whole genome shotgun (WGS) entry which is preliminary data.</text>
</comment>
<dbReference type="Gene3D" id="3.30.60.90">
    <property type="match status" value="4"/>
</dbReference>
<name>A0AAD4CIF5_ASPNN</name>
<evidence type="ECO:0000256" key="3">
    <source>
        <dbReference type="ARBA" id="ARBA00022833"/>
    </source>
</evidence>
<dbReference type="GO" id="GO:0008270">
    <property type="term" value="F:zinc ion binding"/>
    <property type="evidence" value="ECO:0007669"/>
    <property type="project" value="UniProtKB-KW"/>
</dbReference>
<keyword evidence="1" id="KW-0479">Metal-binding</keyword>
<reference evidence="6" key="2">
    <citation type="submission" date="2020-02" db="EMBL/GenBank/DDBJ databases">
        <authorList>
            <person name="Gilchrist C.L.M."/>
            <person name="Chooi Y.-H."/>
        </authorList>
    </citation>
    <scope>NUCLEOTIDE SEQUENCE</scope>
    <source>
        <strain evidence="6">MST-FP2251</strain>
    </source>
</reference>
<evidence type="ECO:0000313" key="6">
    <source>
        <dbReference type="EMBL" id="KAF9887151.1"/>
    </source>
</evidence>
<dbReference type="SUPFAM" id="SSF57850">
    <property type="entry name" value="RING/U-box"/>
    <property type="match status" value="4"/>
</dbReference>
<dbReference type="CDD" id="cd14947">
    <property type="entry name" value="NBR1_like"/>
    <property type="match status" value="1"/>
</dbReference>
<keyword evidence="2" id="KW-0863">Zinc-finger</keyword>
<feature type="region of interest" description="Disordered" evidence="4">
    <location>
        <begin position="527"/>
        <end position="552"/>
    </location>
</feature>
<dbReference type="PANTHER" id="PTHR20930:SF0">
    <property type="entry name" value="PROTEIN ILRUN"/>
    <property type="match status" value="1"/>
</dbReference>
<dbReference type="Pfam" id="PF16158">
    <property type="entry name" value="N_BRCA1_IG"/>
    <property type="match status" value="1"/>
</dbReference>
<dbReference type="Proteomes" id="UP001194746">
    <property type="component" value="Unassembled WGS sequence"/>
</dbReference>
<dbReference type="InterPro" id="IPR043145">
    <property type="entry name" value="Znf_ZZ_sf"/>
</dbReference>
<feature type="region of interest" description="Disordered" evidence="4">
    <location>
        <begin position="284"/>
        <end position="319"/>
    </location>
</feature>
<dbReference type="SMART" id="SM00291">
    <property type="entry name" value="ZnF_ZZ"/>
    <property type="match status" value="4"/>
</dbReference>
<evidence type="ECO:0000256" key="1">
    <source>
        <dbReference type="ARBA" id="ARBA00022723"/>
    </source>
</evidence>
<feature type="domain" description="ZZ-type" evidence="5">
    <location>
        <begin position="455"/>
        <end position="508"/>
    </location>
</feature>
<accession>A0AAD4CIF5</accession>
<organism evidence="6 7">
    <name type="scientific">Aspergillus nanangensis</name>
    <dbReference type="NCBI Taxonomy" id="2582783"/>
    <lineage>
        <taxon>Eukaryota</taxon>
        <taxon>Fungi</taxon>
        <taxon>Dikarya</taxon>
        <taxon>Ascomycota</taxon>
        <taxon>Pezizomycotina</taxon>
        <taxon>Eurotiomycetes</taxon>
        <taxon>Eurotiomycetidae</taxon>
        <taxon>Eurotiales</taxon>
        <taxon>Aspergillaceae</taxon>
        <taxon>Aspergillus</taxon>
        <taxon>Aspergillus subgen. Circumdati</taxon>
    </lineage>
</organism>
<dbReference type="InterPro" id="IPR000433">
    <property type="entry name" value="Znf_ZZ"/>
</dbReference>
<evidence type="ECO:0000313" key="7">
    <source>
        <dbReference type="Proteomes" id="UP001194746"/>
    </source>
</evidence>
<feature type="region of interest" description="Disordered" evidence="4">
    <location>
        <begin position="759"/>
        <end position="788"/>
    </location>
</feature>
<feature type="compositionally biased region" description="Polar residues" evidence="4">
    <location>
        <begin position="303"/>
        <end position="319"/>
    </location>
</feature>
<dbReference type="PANTHER" id="PTHR20930">
    <property type="entry name" value="OVARIAN CARCINOMA ANTIGEN CA125-RELATED"/>
    <property type="match status" value="1"/>
</dbReference>